<proteinExistence type="inferred from homology"/>
<keyword evidence="5" id="KW-0997">Cell inner membrane</keyword>
<feature type="transmembrane region" description="Helical" evidence="9">
    <location>
        <begin position="52"/>
        <end position="72"/>
    </location>
</feature>
<comment type="similarity">
    <text evidence="2 9">Belongs to the ABC-2 integral membrane protein family.</text>
</comment>
<dbReference type="PANTHER" id="PTHR30413">
    <property type="entry name" value="INNER MEMBRANE TRANSPORT PERMEASE"/>
    <property type="match status" value="1"/>
</dbReference>
<keyword evidence="3 9" id="KW-0813">Transport</keyword>
<keyword evidence="6 9" id="KW-0812">Transmembrane</keyword>
<evidence type="ECO:0000256" key="5">
    <source>
        <dbReference type="ARBA" id="ARBA00022519"/>
    </source>
</evidence>
<evidence type="ECO:0000256" key="6">
    <source>
        <dbReference type="ARBA" id="ARBA00022692"/>
    </source>
</evidence>
<dbReference type="RefSeq" id="WP_100747353.1">
    <property type="nucleotide sequence ID" value="NZ_NPEF02000017.1"/>
</dbReference>
<keyword evidence="8 9" id="KW-0472">Membrane</keyword>
<reference evidence="11" key="3">
    <citation type="submission" date="2023-10" db="EMBL/GenBank/DDBJ databases">
        <authorList>
            <person name="Picardeau M."/>
            <person name="Thibeaux R."/>
        </authorList>
    </citation>
    <scope>NUCLEOTIDE SEQUENCE</scope>
    <source>
        <strain evidence="11">ATI7-C-A5</strain>
    </source>
</reference>
<name>A0A2N0B5T4_9LEPT</name>
<dbReference type="InterPro" id="IPR013525">
    <property type="entry name" value="ABC2_TM"/>
</dbReference>
<evidence type="ECO:0000259" key="10">
    <source>
        <dbReference type="PROSITE" id="PS51012"/>
    </source>
</evidence>
<evidence type="ECO:0000256" key="1">
    <source>
        <dbReference type="ARBA" id="ARBA00004429"/>
    </source>
</evidence>
<accession>A0A2N0B5T4</accession>
<feature type="transmembrane region" description="Helical" evidence="9">
    <location>
        <begin position="195"/>
        <end position="214"/>
    </location>
</feature>
<reference evidence="11 13" key="2">
    <citation type="journal article" date="2018" name="Microb. Genom.">
        <title>Deciphering the unexplored Leptospira diversity from soils uncovers genomic evolution to virulence.</title>
        <authorList>
            <person name="Thibeaux R."/>
            <person name="Iraola G."/>
            <person name="Ferres I."/>
            <person name="Bierque E."/>
            <person name="Girault D."/>
            <person name="Soupe-Gilbert M.E."/>
            <person name="Picardeau M."/>
            <person name="Goarant C."/>
        </authorList>
    </citation>
    <scope>NUCLEOTIDE SEQUENCE [LARGE SCALE GENOMIC DNA]</scope>
    <source>
        <strain evidence="11 13">ATI7-C-A5</strain>
    </source>
</reference>
<dbReference type="PRINTS" id="PR00164">
    <property type="entry name" value="ABC2TRNSPORT"/>
</dbReference>
<feature type="transmembrane region" description="Helical" evidence="9">
    <location>
        <begin position="251"/>
        <end position="272"/>
    </location>
</feature>
<dbReference type="Pfam" id="PF01061">
    <property type="entry name" value="ABC2_membrane"/>
    <property type="match status" value="1"/>
</dbReference>
<comment type="caution">
    <text evidence="12">The sequence shown here is derived from an EMBL/GenBank/DDBJ whole genome shotgun (WGS) entry which is preliminary data.</text>
</comment>
<evidence type="ECO:0000256" key="8">
    <source>
        <dbReference type="ARBA" id="ARBA00023136"/>
    </source>
</evidence>
<dbReference type="GO" id="GO:0043190">
    <property type="term" value="C:ATP-binding cassette (ABC) transporter complex"/>
    <property type="evidence" value="ECO:0007669"/>
    <property type="project" value="InterPro"/>
</dbReference>
<evidence type="ECO:0000256" key="2">
    <source>
        <dbReference type="ARBA" id="ARBA00007783"/>
    </source>
</evidence>
<feature type="transmembrane region" description="Helical" evidence="9">
    <location>
        <begin position="162"/>
        <end position="189"/>
    </location>
</feature>
<feature type="domain" description="ABC transmembrane type-2" evidence="10">
    <location>
        <begin position="49"/>
        <end position="275"/>
    </location>
</feature>
<organism evidence="12">
    <name type="scientific">Leptospira ellisii</name>
    <dbReference type="NCBI Taxonomy" id="2023197"/>
    <lineage>
        <taxon>Bacteria</taxon>
        <taxon>Pseudomonadati</taxon>
        <taxon>Spirochaetota</taxon>
        <taxon>Spirochaetia</taxon>
        <taxon>Leptospirales</taxon>
        <taxon>Leptospiraceae</taxon>
        <taxon>Leptospira</taxon>
    </lineage>
</organism>
<dbReference type="PROSITE" id="PS51012">
    <property type="entry name" value="ABC_TM2"/>
    <property type="match status" value="1"/>
</dbReference>
<dbReference type="GO" id="GO:0015920">
    <property type="term" value="P:lipopolysaccharide transport"/>
    <property type="evidence" value="ECO:0007669"/>
    <property type="project" value="TreeGrafter"/>
</dbReference>
<feature type="transmembrane region" description="Helical" evidence="9">
    <location>
        <begin position="122"/>
        <end position="150"/>
    </location>
</feature>
<evidence type="ECO:0000256" key="4">
    <source>
        <dbReference type="ARBA" id="ARBA00022475"/>
    </source>
</evidence>
<evidence type="ECO:0000256" key="3">
    <source>
        <dbReference type="ARBA" id="ARBA00022448"/>
    </source>
</evidence>
<dbReference type="InterPro" id="IPR047817">
    <property type="entry name" value="ABC2_TM_bact-type"/>
</dbReference>
<dbReference type="AlphaFoldDB" id="A0A2N0B5T4"/>
<reference evidence="12" key="1">
    <citation type="submission" date="2017-07" db="EMBL/GenBank/DDBJ databases">
        <title>Leptospira spp. isolated from tropical soils.</title>
        <authorList>
            <person name="Thibeaux R."/>
            <person name="Iraola G."/>
            <person name="Ferres I."/>
            <person name="Bierque E."/>
            <person name="Girault D."/>
            <person name="Soupe-Gilbert M.-E."/>
            <person name="Picardeau M."/>
            <person name="Goarant C."/>
        </authorList>
    </citation>
    <scope>NUCLEOTIDE SEQUENCE [LARGE SCALE GENOMIC DNA]</scope>
    <source>
        <strain evidence="12">ATI7-C-A5</strain>
    </source>
</reference>
<comment type="subcellular location">
    <subcellularLocation>
        <location evidence="1">Cell inner membrane</location>
        <topology evidence="1">Multi-pass membrane protein</topology>
    </subcellularLocation>
    <subcellularLocation>
        <location evidence="9">Cell membrane</location>
        <topology evidence="9">Multi-pass membrane protein</topology>
    </subcellularLocation>
</comment>
<dbReference type="InterPro" id="IPR000412">
    <property type="entry name" value="ABC_2_transport"/>
</dbReference>
<dbReference type="PANTHER" id="PTHR30413:SF8">
    <property type="entry name" value="TRANSPORT PERMEASE PROTEIN"/>
    <property type="match status" value="1"/>
</dbReference>
<dbReference type="GO" id="GO:0140359">
    <property type="term" value="F:ABC-type transporter activity"/>
    <property type="evidence" value="ECO:0007669"/>
    <property type="project" value="InterPro"/>
</dbReference>
<keyword evidence="13" id="KW-1185">Reference proteome</keyword>
<evidence type="ECO:0000313" key="13">
    <source>
        <dbReference type="Proteomes" id="UP000232122"/>
    </source>
</evidence>
<dbReference type="EMBL" id="NPEF02000017">
    <property type="protein sequence ID" value="MDV6236866.1"/>
    <property type="molecule type" value="Genomic_DNA"/>
</dbReference>
<dbReference type="OrthoDB" id="9786910at2"/>
<gene>
    <name evidence="11" type="ORF">CH379_014650</name>
    <name evidence="12" type="ORF">CH379_16060</name>
</gene>
<keyword evidence="4 9" id="KW-1003">Cell membrane</keyword>
<keyword evidence="7 9" id="KW-1133">Transmembrane helix</keyword>
<evidence type="ECO:0000313" key="12">
    <source>
        <dbReference type="EMBL" id="PJZ91914.1"/>
    </source>
</evidence>
<sequence>MKKDEDWDLVISSENRWWNLNLSGLWKYRDLIRLFVYRDIVAKYKQTVLGPLWHIIQPLFSTFVFSIVFGNFARIPTDGIPHLAFYMSGIVLWGYFSNSLLGTSNTFVSNSAIFGKVYFPRLTVPVSVIISNLIQLGIQSSLFVIIWLYYRSQGVIPALNFAYLPMILVLIVQLGLLGLSFGILVSSLVTKYRDFTYLIGFGVQLWMYASPVVYPLAEVPADMRKYVDWNPIVQILEVFRFIFFGKGTVNLQSYLFGWFVTFFVLILGVFLFNKIEKTFVDTV</sequence>
<feature type="transmembrane region" description="Helical" evidence="9">
    <location>
        <begin position="84"/>
        <end position="102"/>
    </location>
</feature>
<evidence type="ECO:0000313" key="11">
    <source>
        <dbReference type="EMBL" id="MDV6236866.1"/>
    </source>
</evidence>
<evidence type="ECO:0000256" key="9">
    <source>
        <dbReference type="RuleBase" id="RU361157"/>
    </source>
</evidence>
<evidence type="ECO:0000256" key="7">
    <source>
        <dbReference type="ARBA" id="ARBA00022989"/>
    </source>
</evidence>
<accession>A0A2N0BJN6</accession>
<protein>
    <recommendedName>
        <fullName evidence="9">Transport permease protein</fullName>
    </recommendedName>
</protein>
<dbReference type="Proteomes" id="UP000232122">
    <property type="component" value="Unassembled WGS sequence"/>
</dbReference>
<dbReference type="EMBL" id="NPEF01000197">
    <property type="protein sequence ID" value="PJZ91914.1"/>
    <property type="molecule type" value="Genomic_DNA"/>
</dbReference>